<comment type="subcellular location">
    <subcellularLocation>
        <location evidence="1">Cytoplasm</location>
    </subcellularLocation>
</comment>
<keyword evidence="6" id="KW-1185">Reference proteome</keyword>
<evidence type="ECO:0000256" key="2">
    <source>
        <dbReference type="ARBA" id="ARBA00006411"/>
    </source>
</evidence>
<sequence length="255" mass="27905">MISPEYLLSTREFEVLWHALRLGRMPYPLDVPSAGDTESERKALVASTLESLRRRGVGDDARLEELMRVLDEHDVSVDAVAGLDRTVRGLAASNGMLAVLAVIDNDKVGLTEIRPTGLAREIVRLLPAGEAGPGSALSVRLETLQQAVALQEAEEEDDDDSEDPWGAADEELDDRQALLRAGLSAQDARQMDELAANRVAGGQFGVTHGRRRADVLINWFDTHQGRYLMVRSDGWLSLSPTDNDRIATRIDAVLA</sequence>
<accession>A0A1G7V6P4</accession>
<evidence type="ECO:0000256" key="3">
    <source>
        <dbReference type="ARBA" id="ARBA00022490"/>
    </source>
</evidence>
<dbReference type="Pfam" id="PF14011">
    <property type="entry name" value="ESX-1_EspG"/>
    <property type="match status" value="1"/>
</dbReference>
<gene>
    <name evidence="5" type="ORF">SAMN05216553_10921</name>
</gene>
<dbReference type="Proteomes" id="UP000199623">
    <property type="component" value="Unassembled WGS sequence"/>
</dbReference>
<evidence type="ECO:0000313" key="5">
    <source>
        <dbReference type="EMBL" id="SDG55029.1"/>
    </source>
</evidence>
<comment type="similarity">
    <text evidence="2">Belongs to the EspG family.</text>
</comment>
<dbReference type="EMBL" id="FNCC01000009">
    <property type="protein sequence ID" value="SDG55029.1"/>
    <property type="molecule type" value="Genomic_DNA"/>
</dbReference>
<reference evidence="6" key="1">
    <citation type="submission" date="2016-10" db="EMBL/GenBank/DDBJ databases">
        <authorList>
            <person name="Varghese N."/>
            <person name="Submissions S."/>
        </authorList>
    </citation>
    <scope>NUCLEOTIDE SEQUENCE [LARGE SCALE GENOMIC DNA]</scope>
    <source>
        <strain evidence="6">CGMCC 4.3506</strain>
    </source>
</reference>
<keyword evidence="4" id="KW-0143">Chaperone</keyword>
<keyword evidence="3" id="KW-0963">Cytoplasm</keyword>
<dbReference type="InterPro" id="IPR025734">
    <property type="entry name" value="EspG"/>
</dbReference>
<dbReference type="OrthoDB" id="3676008at2"/>
<dbReference type="RefSeq" id="WP_090051681.1">
    <property type="nucleotide sequence ID" value="NZ_FNCC01000009.1"/>
</dbReference>
<organism evidence="5 6">
    <name type="scientific">Lentzea fradiae</name>
    <dbReference type="NCBI Taxonomy" id="200378"/>
    <lineage>
        <taxon>Bacteria</taxon>
        <taxon>Bacillati</taxon>
        <taxon>Actinomycetota</taxon>
        <taxon>Actinomycetes</taxon>
        <taxon>Pseudonocardiales</taxon>
        <taxon>Pseudonocardiaceae</taxon>
        <taxon>Lentzea</taxon>
    </lineage>
</organism>
<dbReference type="STRING" id="200378.SAMN05216553_10921"/>
<evidence type="ECO:0000256" key="4">
    <source>
        <dbReference type="ARBA" id="ARBA00023186"/>
    </source>
</evidence>
<evidence type="ECO:0000256" key="1">
    <source>
        <dbReference type="ARBA" id="ARBA00004496"/>
    </source>
</evidence>
<dbReference type="AlphaFoldDB" id="A0A1G7V6P4"/>
<name>A0A1G7V6P4_9PSEU</name>
<evidence type="ECO:0000313" key="6">
    <source>
        <dbReference type="Proteomes" id="UP000199623"/>
    </source>
</evidence>
<proteinExistence type="inferred from homology"/>
<protein>
    <submittedName>
        <fullName evidence="5">EspG family protein</fullName>
    </submittedName>
</protein>